<comment type="caution">
    <text evidence="2">The sequence shown here is derived from an EMBL/GenBank/DDBJ whole genome shotgun (WGS) entry which is preliminary data.</text>
</comment>
<keyword evidence="3" id="KW-1185">Reference proteome</keyword>
<organism evidence="2 3">
    <name type="scientific">Microtetraspora glauca</name>
    <dbReference type="NCBI Taxonomy" id="1996"/>
    <lineage>
        <taxon>Bacteria</taxon>
        <taxon>Bacillati</taxon>
        <taxon>Actinomycetota</taxon>
        <taxon>Actinomycetes</taxon>
        <taxon>Streptosporangiales</taxon>
        <taxon>Streptosporangiaceae</taxon>
        <taxon>Microtetraspora</taxon>
    </lineage>
</organism>
<dbReference type="EMBL" id="JBFALK010000005">
    <property type="protein sequence ID" value="MEV0969445.1"/>
    <property type="molecule type" value="Genomic_DNA"/>
</dbReference>
<feature type="region of interest" description="Disordered" evidence="1">
    <location>
        <begin position="23"/>
        <end position="43"/>
    </location>
</feature>
<feature type="compositionally biased region" description="Pro residues" evidence="1">
    <location>
        <begin position="30"/>
        <end position="41"/>
    </location>
</feature>
<feature type="compositionally biased region" description="Low complexity" evidence="1">
    <location>
        <begin position="93"/>
        <end position="127"/>
    </location>
</feature>
<evidence type="ECO:0000313" key="2">
    <source>
        <dbReference type="EMBL" id="MEV0969445.1"/>
    </source>
</evidence>
<feature type="region of interest" description="Disordered" evidence="1">
    <location>
        <begin position="93"/>
        <end position="129"/>
    </location>
</feature>
<sequence length="178" mass="17939">MDGGSTLTRRSLLGAAAASMLVSGCSPTPAAKPRPSGPPDPETVLLRSLIADKEKTVALYRRAALSLTDLAAALQPFEQRHLAHLAAMRRMLPEGAESSAPAPSTPSTAGPSASTTATAAPSASPSSDVSLADLRGAERRAAAARPGQMAGASPVLSQLLASVGACEAVHVIALGRLR</sequence>
<evidence type="ECO:0008006" key="4">
    <source>
        <dbReference type="Google" id="ProtNLM"/>
    </source>
</evidence>
<reference evidence="2 3" key="1">
    <citation type="submission" date="2024-06" db="EMBL/GenBank/DDBJ databases">
        <title>The Natural Products Discovery Center: Release of the First 8490 Sequenced Strains for Exploring Actinobacteria Biosynthetic Diversity.</title>
        <authorList>
            <person name="Kalkreuter E."/>
            <person name="Kautsar S.A."/>
            <person name="Yang D."/>
            <person name="Bader C.D."/>
            <person name="Teijaro C.N."/>
            <person name="Fluegel L."/>
            <person name="Davis C.M."/>
            <person name="Simpson J.R."/>
            <person name="Lauterbach L."/>
            <person name="Steele A.D."/>
            <person name="Gui C."/>
            <person name="Meng S."/>
            <person name="Li G."/>
            <person name="Viehrig K."/>
            <person name="Ye F."/>
            <person name="Su P."/>
            <person name="Kiefer A.F."/>
            <person name="Nichols A."/>
            <person name="Cepeda A.J."/>
            <person name="Yan W."/>
            <person name="Fan B."/>
            <person name="Jiang Y."/>
            <person name="Adhikari A."/>
            <person name="Zheng C.-J."/>
            <person name="Schuster L."/>
            <person name="Cowan T.M."/>
            <person name="Smanski M.J."/>
            <person name="Chevrette M.G."/>
            <person name="De Carvalho L.P.S."/>
            <person name="Shen B."/>
        </authorList>
    </citation>
    <scope>NUCLEOTIDE SEQUENCE [LARGE SCALE GENOMIC DNA]</scope>
    <source>
        <strain evidence="2 3">NPDC050100</strain>
    </source>
</reference>
<dbReference type="RefSeq" id="WP_358132368.1">
    <property type="nucleotide sequence ID" value="NZ_JBFALK010000005.1"/>
</dbReference>
<evidence type="ECO:0000256" key="1">
    <source>
        <dbReference type="SAM" id="MobiDB-lite"/>
    </source>
</evidence>
<protein>
    <recommendedName>
        <fullName evidence="4">Ferritin-like domain-containing protein</fullName>
    </recommendedName>
</protein>
<evidence type="ECO:0000313" key="3">
    <source>
        <dbReference type="Proteomes" id="UP001551675"/>
    </source>
</evidence>
<dbReference type="Proteomes" id="UP001551675">
    <property type="component" value="Unassembled WGS sequence"/>
</dbReference>
<gene>
    <name evidence="2" type="ORF">AB0I59_12480</name>
</gene>
<accession>A0ABV3GCT0</accession>
<proteinExistence type="predicted"/>
<name>A0ABV3GCT0_MICGL</name>